<accession>K9UN01</accession>
<feature type="chain" id="PRO_5003937241" description="Secreted protein" evidence="2">
    <location>
        <begin position="24"/>
        <end position="167"/>
    </location>
</feature>
<name>K9UN01_CHAP6</name>
<keyword evidence="2" id="KW-0732">Signal</keyword>
<dbReference type="RefSeq" id="WP_015161875.1">
    <property type="nucleotide sequence ID" value="NC_019697.1"/>
</dbReference>
<evidence type="ECO:0000313" key="3">
    <source>
        <dbReference type="EMBL" id="AFY95786.1"/>
    </source>
</evidence>
<gene>
    <name evidence="3" type="ORF">Cha6605_4874</name>
</gene>
<feature type="compositionally biased region" description="Low complexity" evidence="1">
    <location>
        <begin position="104"/>
        <end position="130"/>
    </location>
</feature>
<dbReference type="KEGG" id="cmp:Cha6605_4874"/>
<evidence type="ECO:0008006" key="5">
    <source>
        <dbReference type="Google" id="ProtNLM"/>
    </source>
</evidence>
<organism evidence="3 4">
    <name type="scientific">Chamaesiphon minutus (strain ATCC 27169 / PCC 6605)</name>
    <dbReference type="NCBI Taxonomy" id="1173020"/>
    <lineage>
        <taxon>Bacteria</taxon>
        <taxon>Bacillati</taxon>
        <taxon>Cyanobacteriota</taxon>
        <taxon>Cyanophyceae</taxon>
        <taxon>Gomontiellales</taxon>
        <taxon>Chamaesiphonaceae</taxon>
        <taxon>Chamaesiphon</taxon>
    </lineage>
</organism>
<feature type="compositionally biased region" description="Basic residues" evidence="1">
    <location>
        <begin position="70"/>
        <end position="82"/>
    </location>
</feature>
<evidence type="ECO:0000256" key="2">
    <source>
        <dbReference type="SAM" id="SignalP"/>
    </source>
</evidence>
<dbReference type="Proteomes" id="UP000010366">
    <property type="component" value="Chromosome"/>
</dbReference>
<keyword evidence="4" id="KW-1185">Reference proteome</keyword>
<protein>
    <recommendedName>
        <fullName evidence="5">Secreted protein</fullName>
    </recommendedName>
</protein>
<evidence type="ECO:0000256" key="1">
    <source>
        <dbReference type="SAM" id="MobiDB-lite"/>
    </source>
</evidence>
<feature type="region of interest" description="Disordered" evidence="1">
    <location>
        <begin position="58"/>
        <end position="167"/>
    </location>
</feature>
<dbReference type="HOGENOM" id="CLU_1591616_0_0_3"/>
<reference evidence="3 4" key="1">
    <citation type="submission" date="2012-05" db="EMBL/GenBank/DDBJ databases">
        <title>Finished chromosome of genome of Chamaesiphon sp. PCC 6605.</title>
        <authorList>
            <consortium name="US DOE Joint Genome Institute"/>
            <person name="Gugger M."/>
            <person name="Coursin T."/>
            <person name="Rippka R."/>
            <person name="Tandeau De Marsac N."/>
            <person name="Huntemann M."/>
            <person name="Wei C.-L."/>
            <person name="Han J."/>
            <person name="Detter J.C."/>
            <person name="Han C."/>
            <person name="Tapia R."/>
            <person name="Chen A."/>
            <person name="Kyrpides N."/>
            <person name="Mavromatis K."/>
            <person name="Markowitz V."/>
            <person name="Szeto E."/>
            <person name="Ivanova N."/>
            <person name="Pagani I."/>
            <person name="Pati A."/>
            <person name="Goodwin L."/>
            <person name="Nordberg H.P."/>
            <person name="Cantor M.N."/>
            <person name="Hua S.X."/>
            <person name="Woyke T."/>
            <person name="Kerfeld C.A."/>
        </authorList>
    </citation>
    <scope>NUCLEOTIDE SEQUENCE [LARGE SCALE GENOMIC DNA]</scope>
    <source>
        <strain evidence="4">ATCC 27169 / PCC 6605</strain>
    </source>
</reference>
<proteinExistence type="predicted"/>
<feature type="signal peptide" evidence="2">
    <location>
        <begin position="1"/>
        <end position="23"/>
    </location>
</feature>
<evidence type="ECO:0000313" key="4">
    <source>
        <dbReference type="Proteomes" id="UP000010366"/>
    </source>
</evidence>
<dbReference type="STRING" id="1173020.Cha6605_4874"/>
<feature type="compositionally biased region" description="Polar residues" evidence="1">
    <location>
        <begin position="131"/>
        <end position="167"/>
    </location>
</feature>
<dbReference type="OrthoDB" id="9844726at2"/>
<dbReference type="AlphaFoldDB" id="K9UN01"/>
<sequence>MFYRQFTLLAIAILLLSPNPVRAEEIEPDSYISVGNIYIQNTNDWMIIHTPQIQIVTPKSTPRSVERDRQRRRNSVSGRRRTFTPSVTRKKIDSDSQTTVTTNTYSSSGSIIRRSTIRSSGSNGSQSTVSDQRQSIQCSGEGSYSVSQSTSTVNGRTVSSRNWTSCD</sequence>
<dbReference type="EMBL" id="CP003600">
    <property type="protein sequence ID" value="AFY95786.1"/>
    <property type="molecule type" value="Genomic_DNA"/>
</dbReference>